<keyword evidence="2 10" id="KW-0808">Transferase</keyword>
<evidence type="ECO:0000256" key="4">
    <source>
        <dbReference type="ARBA" id="ARBA00022989"/>
    </source>
</evidence>
<feature type="domain" description="Phospholipid/glycerol acyltransferase" evidence="9">
    <location>
        <begin position="90"/>
        <end position="205"/>
    </location>
</feature>
<dbReference type="Pfam" id="PF01553">
    <property type="entry name" value="Acyltransferase"/>
    <property type="match status" value="1"/>
</dbReference>
<keyword evidence="3 8" id="KW-0812">Transmembrane</keyword>
<comment type="subcellular location">
    <subcellularLocation>
        <location evidence="1">Membrane</location>
    </subcellularLocation>
</comment>
<dbReference type="SMART" id="SM00563">
    <property type="entry name" value="PlsC"/>
    <property type="match status" value="1"/>
</dbReference>
<dbReference type="EMBL" id="UOEG01000052">
    <property type="protein sequence ID" value="VAV89915.1"/>
    <property type="molecule type" value="Genomic_DNA"/>
</dbReference>
<dbReference type="SUPFAM" id="SSF69593">
    <property type="entry name" value="Glycerol-3-phosphate (1)-acyltransferase"/>
    <property type="match status" value="1"/>
</dbReference>
<keyword evidence="6 8" id="KW-0472">Membrane</keyword>
<name>A0A3B0S386_9ZZZZ</name>
<proteinExistence type="predicted"/>
<sequence>MSYTWDPGAGDAPVSISFTGWIRVVIGGIILAVILGIGVVLTLVFRLIERPIFGLHRPITPYFTQWVARGLFFVMGIKNTCEGAVMKTPGAIVSNHSTWLDIFALYGHMRVYFLAKADVATWPGIGFLTDLAGTLFVARDRKMVKIQTKMIEDRLLARQRLAFFPEGTSTDGMRVLRFNSTLFQSFFNPDLVHEMYIQPVSMIYTAPKGQDKRFYGWWGDMDFGPNFLKILATRQKGSVRIVYHPAIRVDGFKNRKQLAAHVEAIVRQGMPAERRIS</sequence>
<dbReference type="GO" id="GO:0016020">
    <property type="term" value="C:membrane"/>
    <property type="evidence" value="ECO:0007669"/>
    <property type="project" value="UniProtKB-SubCell"/>
</dbReference>
<evidence type="ECO:0000256" key="8">
    <source>
        <dbReference type="SAM" id="Phobius"/>
    </source>
</evidence>
<dbReference type="CDD" id="cd07989">
    <property type="entry name" value="LPLAT_AGPAT-like"/>
    <property type="match status" value="1"/>
</dbReference>
<evidence type="ECO:0000313" key="10">
    <source>
        <dbReference type="EMBL" id="VAV89915.1"/>
    </source>
</evidence>
<dbReference type="PANTHER" id="PTHR23063">
    <property type="entry name" value="PHOSPHOLIPID ACYLTRANSFERASE"/>
    <property type="match status" value="1"/>
</dbReference>
<dbReference type="AlphaFoldDB" id="A0A3B0S386"/>
<keyword evidence="4 8" id="KW-1133">Transmembrane helix</keyword>
<dbReference type="GO" id="GO:0006629">
    <property type="term" value="P:lipid metabolic process"/>
    <property type="evidence" value="ECO:0007669"/>
    <property type="project" value="UniProtKB-KW"/>
</dbReference>
<evidence type="ECO:0000256" key="7">
    <source>
        <dbReference type="ARBA" id="ARBA00023315"/>
    </source>
</evidence>
<accession>A0A3B0S386</accession>
<gene>
    <name evidence="10" type="ORF">MNBD_ALPHA07-613</name>
</gene>
<dbReference type="GO" id="GO:0003841">
    <property type="term" value="F:1-acylglycerol-3-phosphate O-acyltransferase activity"/>
    <property type="evidence" value="ECO:0007669"/>
    <property type="project" value="UniProtKB-EC"/>
</dbReference>
<feature type="transmembrane region" description="Helical" evidence="8">
    <location>
        <begin position="20"/>
        <end position="48"/>
    </location>
</feature>
<evidence type="ECO:0000256" key="5">
    <source>
        <dbReference type="ARBA" id="ARBA00023098"/>
    </source>
</evidence>
<organism evidence="10">
    <name type="scientific">hydrothermal vent metagenome</name>
    <dbReference type="NCBI Taxonomy" id="652676"/>
    <lineage>
        <taxon>unclassified sequences</taxon>
        <taxon>metagenomes</taxon>
        <taxon>ecological metagenomes</taxon>
    </lineage>
</organism>
<dbReference type="EC" id="2.3.1.51" evidence="10"/>
<evidence type="ECO:0000256" key="2">
    <source>
        <dbReference type="ARBA" id="ARBA00022679"/>
    </source>
</evidence>
<evidence type="ECO:0000256" key="1">
    <source>
        <dbReference type="ARBA" id="ARBA00004370"/>
    </source>
</evidence>
<evidence type="ECO:0000256" key="3">
    <source>
        <dbReference type="ARBA" id="ARBA00022692"/>
    </source>
</evidence>
<dbReference type="PANTHER" id="PTHR23063:SF52">
    <property type="entry name" value="LYSOPHOSPHATIDYLCHOLINE ACYLTRANSFERASE"/>
    <property type="match status" value="1"/>
</dbReference>
<keyword evidence="5" id="KW-0443">Lipid metabolism</keyword>
<reference evidence="10" key="1">
    <citation type="submission" date="2018-06" db="EMBL/GenBank/DDBJ databases">
        <authorList>
            <person name="Zhirakovskaya E."/>
        </authorList>
    </citation>
    <scope>NUCLEOTIDE SEQUENCE</scope>
</reference>
<dbReference type="InterPro" id="IPR002123">
    <property type="entry name" value="Plipid/glycerol_acylTrfase"/>
</dbReference>
<evidence type="ECO:0000256" key="6">
    <source>
        <dbReference type="ARBA" id="ARBA00023136"/>
    </source>
</evidence>
<protein>
    <submittedName>
        <fullName evidence="10">Acyl-CoA:1-acyl-sn-glycerol-3-phosphate acyltransferase</fullName>
        <ecNumber evidence="10">2.3.1.51</ecNumber>
    </submittedName>
</protein>
<evidence type="ECO:0000259" key="9">
    <source>
        <dbReference type="SMART" id="SM00563"/>
    </source>
</evidence>
<keyword evidence="7 10" id="KW-0012">Acyltransferase</keyword>